<dbReference type="SUPFAM" id="SSF103515">
    <property type="entry name" value="Autotransporter"/>
    <property type="match status" value="1"/>
</dbReference>
<evidence type="ECO:0000256" key="1">
    <source>
        <dbReference type="SAM" id="MobiDB-lite"/>
    </source>
</evidence>
<accession>A0A1X7AMX6</accession>
<dbReference type="OrthoDB" id="9818735at2"/>
<evidence type="ECO:0000259" key="2">
    <source>
        <dbReference type="Pfam" id="PF03797"/>
    </source>
</evidence>
<name>A0A1X7AMX6_9GAMM</name>
<evidence type="ECO:0000313" key="4">
    <source>
        <dbReference type="Proteomes" id="UP000196573"/>
    </source>
</evidence>
<evidence type="ECO:0000313" key="3">
    <source>
        <dbReference type="EMBL" id="SMA49400.1"/>
    </source>
</evidence>
<feature type="domain" description="Autotransporter" evidence="2">
    <location>
        <begin position="543"/>
        <end position="752"/>
    </location>
</feature>
<gene>
    <name evidence="3" type="ORF">EHSB41UT_03237</name>
</gene>
<dbReference type="InterPro" id="IPR036709">
    <property type="entry name" value="Autotransporte_beta_dom_sf"/>
</dbReference>
<feature type="compositionally biased region" description="Pro residues" evidence="1">
    <location>
        <begin position="415"/>
        <end position="445"/>
    </location>
</feature>
<proteinExistence type="predicted"/>
<dbReference type="Gene3D" id="2.40.128.130">
    <property type="entry name" value="Autotransporter beta-domain"/>
    <property type="match status" value="1"/>
</dbReference>
<feature type="region of interest" description="Disordered" evidence="1">
    <location>
        <begin position="413"/>
        <end position="451"/>
    </location>
</feature>
<sequence length="784" mass="84739">MGLVTVTTATADEQYIGSGHYTTPIKASQGSPVFLSGDVSFTGSDQDPSTIITVDNSSLSGNVERLNILLQANYQTAIESLNTSTTQLVGPITITAAEGLSDNYGLRLSGGNSTLNFQDPVTITMHGDFDNPVEHRSGNTTFRGGLFISTGGQYAIGLFTLPLGDSNIYLDGSTTINISGGGEAIYNAGGTVHINAPLTVNAKADMAIVINAQPSVTISQIGTRTSESQPVNPQTIQLNGPIQLQKPAALLFLDLDAGSQINSKLALTAGHMKLFFQNADTRFSPQAGSTIGSGATLSLSFTEQGVWQIPLIAEYQNSGTASVIPLTVEEGGQLLLSGQGTLQGLINDPLMPGESKTYVLLKTEGSNTDILHYALNNLTPVTDSEGYLLTFDQSESENHDNYLLGTVARTIPELVDPPEPPEPPQPSEPSPPPQPSQPVPTPPMTSIPAPLNYLPHQALPITMMDQQFAGQLLQSFQPKNTDTTIHQQPWMGINSGDDMPPPALQFQMLPFISSQKGHGYRLYGFHQQWLADFKGLGFRLQRQLTDGQLSAGYAAGESNSQTHKLPEQVKGHADYRSYFISGETGIHRFRISSQILYQQGKHHQKQQLPSERMFTHSNSHLTVAQTGISAPMMLGEWGIQPQLQLAWWGIHQGSYLAQAQGLQLHISGNSQRYWQATPAVSLTGPQWRVGTTSCTWQTDISLGYSTVWGSRAMKNTLLAYSGSQQPVRLTSPALDKHTWQYHLGLTLNGTTRSYLPTSGTVGYTLNSSSHSRAQEITTTATWVF</sequence>
<dbReference type="RefSeq" id="WP_133060544.1">
    <property type="nucleotide sequence ID" value="NZ_CBCSCN010000007.1"/>
</dbReference>
<dbReference type="Pfam" id="PF03797">
    <property type="entry name" value="Autotransporter"/>
    <property type="match status" value="1"/>
</dbReference>
<organism evidence="3 4">
    <name type="scientific">Parendozoicomonas haliclonae</name>
    <dbReference type="NCBI Taxonomy" id="1960125"/>
    <lineage>
        <taxon>Bacteria</taxon>
        <taxon>Pseudomonadati</taxon>
        <taxon>Pseudomonadota</taxon>
        <taxon>Gammaproteobacteria</taxon>
        <taxon>Oceanospirillales</taxon>
        <taxon>Endozoicomonadaceae</taxon>
        <taxon>Parendozoicomonas</taxon>
    </lineage>
</organism>
<keyword evidence="4" id="KW-1185">Reference proteome</keyword>
<dbReference type="Proteomes" id="UP000196573">
    <property type="component" value="Unassembled WGS sequence"/>
</dbReference>
<reference evidence="3 4" key="1">
    <citation type="submission" date="2017-03" db="EMBL/GenBank/DDBJ databases">
        <authorList>
            <person name="Afonso C.L."/>
            <person name="Miller P.J."/>
            <person name="Scott M.A."/>
            <person name="Spackman E."/>
            <person name="Goraichik I."/>
            <person name="Dimitrov K.M."/>
            <person name="Suarez D.L."/>
            <person name="Swayne D.E."/>
        </authorList>
    </citation>
    <scope>NUCLEOTIDE SEQUENCE [LARGE SCALE GENOMIC DNA]</scope>
    <source>
        <strain evidence="3">SB41UT1</strain>
    </source>
</reference>
<dbReference type="AlphaFoldDB" id="A0A1X7AMX6"/>
<dbReference type="InterPro" id="IPR005546">
    <property type="entry name" value="Autotransporte_beta"/>
</dbReference>
<protein>
    <submittedName>
        <fullName evidence="3">Autotransporter beta-domain protein</fullName>
    </submittedName>
</protein>
<dbReference type="EMBL" id="FWPT01000007">
    <property type="protein sequence ID" value="SMA49400.1"/>
    <property type="molecule type" value="Genomic_DNA"/>
</dbReference>